<evidence type="ECO:0000313" key="3">
    <source>
        <dbReference type="Proteomes" id="UP000294498"/>
    </source>
</evidence>
<evidence type="ECO:0000313" key="2">
    <source>
        <dbReference type="EMBL" id="TDW96042.1"/>
    </source>
</evidence>
<reference evidence="2 3" key="1">
    <citation type="submission" date="2019-03" db="EMBL/GenBank/DDBJ databases">
        <title>Genomic Encyclopedia of Type Strains, Phase IV (KMG-IV): sequencing the most valuable type-strain genomes for metagenomic binning, comparative biology and taxonomic classification.</title>
        <authorList>
            <person name="Goeker M."/>
        </authorList>
    </citation>
    <scope>NUCLEOTIDE SEQUENCE [LARGE SCALE GENOMIC DNA]</scope>
    <source>
        <strain evidence="2 3">DSM 100059</strain>
    </source>
</reference>
<comment type="caution">
    <text evidence="2">The sequence shown here is derived from an EMBL/GenBank/DDBJ whole genome shotgun (WGS) entry which is preliminary data.</text>
</comment>
<proteinExistence type="predicted"/>
<protein>
    <submittedName>
        <fullName evidence="2">Uncharacterized protein</fullName>
    </submittedName>
</protein>
<dbReference type="Proteomes" id="UP000294498">
    <property type="component" value="Unassembled WGS sequence"/>
</dbReference>
<feature type="signal peptide" evidence="1">
    <location>
        <begin position="1"/>
        <end position="21"/>
    </location>
</feature>
<sequence length="137" mass="15210">MTRLLYIVPFLFLCAAAPVRLKTTWGSQAGGIIDTNVARTVLSVPVTVTDDKGGTYTVTRFRFSFRQQSFYQDSTGKIDTTFRLFSRIFYASTIDTAWSANIAEQVQPGDAFFIDNVIVKDAKGAKALAPDLELDIR</sequence>
<gene>
    <name evidence="2" type="ORF">EDB95_3864</name>
</gene>
<dbReference type="AlphaFoldDB" id="A0A4V3GKL3"/>
<dbReference type="RefSeq" id="WP_133995955.1">
    <property type="nucleotide sequence ID" value="NZ_SODV01000002.1"/>
</dbReference>
<evidence type="ECO:0000256" key="1">
    <source>
        <dbReference type="SAM" id="SignalP"/>
    </source>
</evidence>
<keyword evidence="1" id="KW-0732">Signal</keyword>
<dbReference type="EMBL" id="SODV01000002">
    <property type="protein sequence ID" value="TDW96042.1"/>
    <property type="molecule type" value="Genomic_DNA"/>
</dbReference>
<organism evidence="2 3">
    <name type="scientific">Dinghuibacter silviterrae</name>
    <dbReference type="NCBI Taxonomy" id="1539049"/>
    <lineage>
        <taxon>Bacteria</taxon>
        <taxon>Pseudomonadati</taxon>
        <taxon>Bacteroidota</taxon>
        <taxon>Chitinophagia</taxon>
        <taxon>Chitinophagales</taxon>
        <taxon>Chitinophagaceae</taxon>
        <taxon>Dinghuibacter</taxon>
    </lineage>
</organism>
<keyword evidence="3" id="KW-1185">Reference proteome</keyword>
<name>A0A4V3GKL3_9BACT</name>
<accession>A0A4V3GKL3</accession>
<feature type="chain" id="PRO_5020813269" evidence="1">
    <location>
        <begin position="22"/>
        <end position="137"/>
    </location>
</feature>